<keyword evidence="2" id="KW-0808">Transferase</keyword>
<protein>
    <submittedName>
        <fullName evidence="2">Glycosyltransferase</fullName>
    </submittedName>
</protein>
<dbReference type="Proteomes" id="UP000235658">
    <property type="component" value="Unassembled WGS sequence"/>
</dbReference>
<sequence length="259" mass="30468">MKIEVLVSTMGQKSIDFYKKLNIKSDCLIINQTDHESYEEVYDKENKIRMISTKTRGLGRSRNLGLLNSKADVIVLCDDDEVFEADYVEKIESEFKDHPHTDFFIMKTKIYQDNKEIIKVKNDGDLKFFNSLKYGSVHFAFKRERVQKYNMSFSTYFGAGTENGSGEDSLFIRDGFKNKLKFRTSTKLIAKVYNDDSTWFTGYDEKMFFDKGQLARALFPKLYRLYIEYYLKNHEKFMENIDKKTARKKMLEGAKYFGG</sequence>
<dbReference type="RefSeq" id="WP_102198176.1">
    <property type="nucleotide sequence ID" value="NZ_PNHP01000004.1"/>
</dbReference>
<accession>A0A2N6UHW6</accession>
<dbReference type="EMBL" id="PNHP01000004">
    <property type="protein sequence ID" value="PMC81124.1"/>
    <property type="molecule type" value="Genomic_DNA"/>
</dbReference>
<evidence type="ECO:0000313" key="3">
    <source>
        <dbReference type="Proteomes" id="UP000235658"/>
    </source>
</evidence>
<evidence type="ECO:0000259" key="1">
    <source>
        <dbReference type="Pfam" id="PF00535"/>
    </source>
</evidence>
<dbReference type="GeneID" id="84578794"/>
<dbReference type="Gene3D" id="3.90.550.10">
    <property type="entry name" value="Spore Coat Polysaccharide Biosynthesis Protein SpsA, Chain A"/>
    <property type="match status" value="1"/>
</dbReference>
<dbReference type="Pfam" id="PF00535">
    <property type="entry name" value="Glycos_transf_2"/>
    <property type="match status" value="1"/>
</dbReference>
<dbReference type="CDD" id="cd00761">
    <property type="entry name" value="Glyco_tranf_GTA_type"/>
    <property type="match status" value="1"/>
</dbReference>
<evidence type="ECO:0000313" key="2">
    <source>
        <dbReference type="EMBL" id="PMC81124.1"/>
    </source>
</evidence>
<name>A0A2N6UHW6_9FIRM</name>
<dbReference type="SUPFAM" id="SSF53448">
    <property type="entry name" value="Nucleotide-diphospho-sugar transferases"/>
    <property type="match status" value="1"/>
</dbReference>
<reference evidence="2 3" key="1">
    <citation type="submission" date="2017-09" db="EMBL/GenBank/DDBJ databases">
        <title>Bacterial strain isolated from the female urinary microbiota.</title>
        <authorList>
            <person name="Thomas-White K."/>
            <person name="Kumar N."/>
            <person name="Forster S."/>
            <person name="Putonti C."/>
            <person name="Lawley T."/>
            <person name="Wolfe A.J."/>
        </authorList>
    </citation>
    <scope>NUCLEOTIDE SEQUENCE [LARGE SCALE GENOMIC DNA]</scope>
    <source>
        <strain evidence="2 3">UMB0204</strain>
    </source>
</reference>
<feature type="domain" description="Glycosyltransferase 2-like" evidence="1">
    <location>
        <begin position="39"/>
        <end position="159"/>
    </location>
</feature>
<organism evidence="2 3">
    <name type="scientific">Anaerococcus hydrogenalis</name>
    <dbReference type="NCBI Taxonomy" id="33029"/>
    <lineage>
        <taxon>Bacteria</taxon>
        <taxon>Bacillati</taxon>
        <taxon>Bacillota</taxon>
        <taxon>Tissierellia</taxon>
        <taxon>Tissierellales</taxon>
        <taxon>Peptoniphilaceae</taxon>
        <taxon>Anaerococcus</taxon>
    </lineage>
</organism>
<proteinExistence type="predicted"/>
<comment type="caution">
    <text evidence="2">The sequence shown here is derived from an EMBL/GenBank/DDBJ whole genome shotgun (WGS) entry which is preliminary data.</text>
</comment>
<dbReference type="InterPro" id="IPR029044">
    <property type="entry name" value="Nucleotide-diphossugar_trans"/>
</dbReference>
<dbReference type="GO" id="GO:0016740">
    <property type="term" value="F:transferase activity"/>
    <property type="evidence" value="ECO:0007669"/>
    <property type="project" value="UniProtKB-KW"/>
</dbReference>
<gene>
    <name evidence="2" type="ORF">CJ192_06315</name>
</gene>
<dbReference type="InterPro" id="IPR001173">
    <property type="entry name" value="Glyco_trans_2-like"/>
</dbReference>
<dbReference type="AlphaFoldDB" id="A0A2N6UHW6"/>